<dbReference type="EMBL" id="LC738872">
    <property type="protein sequence ID" value="BDT62125.1"/>
    <property type="molecule type" value="Genomic_DNA"/>
</dbReference>
<name>A0A9C7EY86_9VIRU</name>
<protein>
    <submittedName>
        <fullName evidence="2">Wsv282-like protein</fullName>
    </submittedName>
</protein>
<feature type="compositionally biased region" description="Low complexity" evidence="1">
    <location>
        <begin position="8"/>
        <end position="17"/>
    </location>
</feature>
<feature type="region of interest" description="Disordered" evidence="1">
    <location>
        <begin position="1"/>
        <end position="34"/>
    </location>
</feature>
<reference evidence="2" key="1">
    <citation type="submission" date="2022-10" db="EMBL/GenBank/DDBJ databases">
        <title>Genome sequences of endogenous nimaviruses in decapod crustaceans.</title>
        <authorList>
            <person name="Kawato S."/>
            <person name="Nozaki R."/>
            <person name="Kondo H."/>
            <person name="Hirono I."/>
        </authorList>
    </citation>
    <scope>NUCLEOTIDE SEQUENCE</scope>
    <source>
        <strain evidence="2">Lva-Nima_1</strain>
    </source>
</reference>
<sequence length="417" mass="48061">METYLNGSNSSSSSNDNNYDDDNSSNNDYDETSDIDLDNYNSVILLSKESINNKNNNNNNNKKTLKRKNDDASIYQDDCKRLLSLSEDANKSLLSFETNSEMVNIISNHEKIVSKGTESFIVYASTKMPREHVECLIMFKEEITLILREYAQLVRRQQLLRNFNTNSTSYSGEMIKKMINIILKIDNNMPIDKYKDVVREALYIYHLVVSKMTGPKHLKRLRTPELHFDFCTLIALLSHNVEIVKNISTKYRVSSIIQFVSALDCQWYLSVVPNILSVFNRSNSICQTLCFSYERHAQVNITLCLTYALTEINTTNLVLGVILYLFPECLEDIKRAELIKDESLIVPLARKIMEHLRSLWIEKSDIANAAHFLLGSCVEGLDTIKVFRKQNYDKKILAVSVMVQQKLKQLAQSMNYY</sequence>
<accession>A0A9C7EY86</accession>
<evidence type="ECO:0000256" key="1">
    <source>
        <dbReference type="SAM" id="MobiDB-lite"/>
    </source>
</evidence>
<feature type="compositionally biased region" description="Acidic residues" evidence="1">
    <location>
        <begin position="18"/>
        <end position="34"/>
    </location>
</feature>
<proteinExistence type="predicted"/>
<evidence type="ECO:0000313" key="2">
    <source>
        <dbReference type="EMBL" id="BDT62125.1"/>
    </source>
</evidence>
<organism evidence="2">
    <name type="scientific">Litopenaeus vannamei majanivirus Nimav-1_LVa</name>
    <dbReference type="NCBI Taxonomy" id="2984273"/>
    <lineage>
        <taxon>Viruses</taxon>
        <taxon>Viruses incertae sedis</taxon>
        <taxon>Naldaviricetes</taxon>
        <taxon>Nimaviridae</taxon>
    </lineage>
</organism>